<evidence type="ECO:0000313" key="1">
    <source>
        <dbReference type="EMBL" id="PXV68171.1"/>
    </source>
</evidence>
<dbReference type="RefSeq" id="WP_110309453.1">
    <property type="nucleotide sequence ID" value="NZ_QICL01000002.1"/>
</dbReference>
<gene>
    <name evidence="1" type="ORF">CLV62_102203</name>
</gene>
<dbReference type="OrthoDB" id="1092427at2"/>
<protein>
    <submittedName>
        <fullName evidence="1">Uncharacterized protein</fullName>
    </submittedName>
</protein>
<comment type="caution">
    <text evidence="1">The sequence shown here is derived from an EMBL/GenBank/DDBJ whole genome shotgun (WGS) entry which is preliminary data.</text>
</comment>
<reference evidence="1 2" key="1">
    <citation type="submission" date="2018-03" db="EMBL/GenBank/DDBJ databases">
        <title>Genomic Encyclopedia of Archaeal and Bacterial Type Strains, Phase II (KMG-II): from individual species to whole genera.</title>
        <authorList>
            <person name="Goeker M."/>
        </authorList>
    </citation>
    <scope>NUCLEOTIDE SEQUENCE [LARGE SCALE GENOMIC DNA]</scope>
    <source>
        <strain evidence="1 2">DSM 100214</strain>
    </source>
</reference>
<name>A0A2V3PV47_9BACT</name>
<sequence length="145" mass="16675">MTARKVYKEISKALTDAINSLNEEYAGSSLTDIFLVVDKDSGSLSVFDDEENLLSQIIVEAWASEDDDQIIARQLREVVEQFDMDNKFDSLDVFKPFSINIADENLVVQEELLVIEDDSIIRIENDFLSRIDKEFDDFLDKLLKE</sequence>
<dbReference type="Proteomes" id="UP000247973">
    <property type="component" value="Unassembled WGS sequence"/>
</dbReference>
<proteinExistence type="predicted"/>
<evidence type="ECO:0000313" key="2">
    <source>
        <dbReference type="Proteomes" id="UP000247973"/>
    </source>
</evidence>
<organism evidence="1 2">
    <name type="scientific">Dysgonomonas alginatilytica</name>
    <dbReference type="NCBI Taxonomy" id="1605892"/>
    <lineage>
        <taxon>Bacteria</taxon>
        <taxon>Pseudomonadati</taxon>
        <taxon>Bacteroidota</taxon>
        <taxon>Bacteroidia</taxon>
        <taxon>Bacteroidales</taxon>
        <taxon>Dysgonomonadaceae</taxon>
        <taxon>Dysgonomonas</taxon>
    </lineage>
</organism>
<accession>A0A2V3PV47</accession>
<keyword evidence="2" id="KW-1185">Reference proteome</keyword>
<dbReference type="EMBL" id="QICL01000002">
    <property type="protein sequence ID" value="PXV68171.1"/>
    <property type="molecule type" value="Genomic_DNA"/>
</dbReference>
<dbReference type="AlphaFoldDB" id="A0A2V3PV47"/>